<comment type="subcellular location">
    <subcellularLocation>
        <location evidence="10">Cytoplasm</location>
    </subcellularLocation>
</comment>
<evidence type="ECO:0000256" key="3">
    <source>
        <dbReference type="ARBA" id="ARBA00022694"/>
    </source>
</evidence>
<feature type="binding site" evidence="10">
    <location>
        <position position="456"/>
    </location>
    <ligand>
        <name>(6S)-5-formyl-5,6,7,8-tetrahydrofolate</name>
        <dbReference type="ChEBI" id="CHEBI:57457"/>
    </ligand>
</feature>
<dbReference type="Pfam" id="PF12631">
    <property type="entry name" value="MnmE_helical"/>
    <property type="match status" value="1"/>
</dbReference>
<comment type="caution">
    <text evidence="10">Lacks conserved residue(s) required for the propagation of feature annotation.</text>
</comment>
<dbReference type="InterPro" id="IPR004520">
    <property type="entry name" value="GTPase_MnmE"/>
</dbReference>
<dbReference type="GO" id="GO:0003924">
    <property type="term" value="F:GTPase activity"/>
    <property type="evidence" value="ECO:0007669"/>
    <property type="project" value="UniProtKB-UniRule"/>
</dbReference>
<evidence type="ECO:0000313" key="14">
    <source>
        <dbReference type="Proteomes" id="UP000824109"/>
    </source>
</evidence>
<dbReference type="PANTHER" id="PTHR42714">
    <property type="entry name" value="TRNA MODIFICATION GTPASE GTPBP3"/>
    <property type="match status" value="1"/>
</dbReference>
<reference evidence="13" key="2">
    <citation type="journal article" date="2021" name="PeerJ">
        <title>Extensive microbial diversity within the chicken gut microbiome revealed by metagenomics and culture.</title>
        <authorList>
            <person name="Gilroy R."/>
            <person name="Ravi A."/>
            <person name="Getino M."/>
            <person name="Pursley I."/>
            <person name="Horton D.L."/>
            <person name="Alikhan N.F."/>
            <person name="Baker D."/>
            <person name="Gharbi K."/>
            <person name="Hall N."/>
            <person name="Watson M."/>
            <person name="Adriaenssens E.M."/>
            <person name="Foster-Nyarko E."/>
            <person name="Jarju S."/>
            <person name="Secka A."/>
            <person name="Antonio M."/>
            <person name="Oren A."/>
            <person name="Chaudhuri R.R."/>
            <person name="La Ragione R."/>
            <person name="Hildebrand F."/>
            <person name="Pallen M.J."/>
        </authorList>
    </citation>
    <scope>NUCLEOTIDE SEQUENCE</scope>
    <source>
        <strain evidence="13">USAMLcec3-3695</strain>
    </source>
</reference>
<accession>A0A9D1M9Q7</accession>
<dbReference type="Pfam" id="PF10396">
    <property type="entry name" value="TrmE_N"/>
    <property type="match status" value="1"/>
</dbReference>
<protein>
    <recommendedName>
        <fullName evidence="10">tRNA modification GTPase MnmE</fullName>
        <ecNumber evidence="10">3.6.-.-</ecNumber>
    </recommendedName>
</protein>
<feature type="binding site" evidence="10">
    <location>
        <position position="123"/>
    </location>
    <ligand>
        <name>(6S)-5-formyl-5,6,7,8-tetrahydrofolate</name>
        <dbReference type="ChEBI" id="CHEBI:57457"/>
    </ligand>
</feature>
<evidence type="ECO:0000313" key="13">
    <source>
        <dbReference type="EMBL" id="HIU56249.1"/>
    </source>
</evidence>
<dbReference type="EMBL" id="DVNB01000003">
    <property type="protein sequence ID" value="HIU56249.1"/>
    <property type="molecule type" value="Genomic_DNA"/>
</dbReference>
<dbReference type="GO" id="GO:0042802">
    <property type="term" value="F:identical protein binding"/>
    <property type="evidence" value="ECO:0007669"/>
    <property type="project" value="UniProtKB-ARBA"/>
</dbReference>
<dbReference type="CDD" id="cd04164">
    <property type="entry name" value="trmE"/>
    <property type="match status" value="1"/>
</dbReference>
<feature type="binding site" evidence="10">
    <location>
        <position position="253"/>
    </location>
    <ligand>
        <name>K(+)</name>
        <dbReference type="ChEBI" id="CHEBI:29103"/>
    </ligand>
</feature>
<dbReference type="NCBIfam" id="NF003661">
    <property type="entry name" value="PRK05291.1-3"/>
    <property type="match status" value="1"/>
</dbReference>
<dbReference type="FunFam" id="3.30.1360.120:FF:000003">
    <property type="entry name" value="tRNA modification GTPase MnmE"/>
    <property type="match status" value="1"/>
</dbReference>
<feature type="binding site" evidence="10">
    <location>
        <position position="248"/>
    </location>
    <ligand>
        <name>K(+)</name>
        <dbReference type="ChEBI" id="CHEBI:29103"/>
    </ligand>
</feature>
<dbReference type="SUPFAM" id="SSF116878">
    <property type="entry name" value="TrmE connector domain"/>
    <property type="match status" value="1"/>
</dbReference>
<keyword evidence="7 10" id="KW-0460">Magnesium</keyword>
<feature type="binding site" evidence="10">
    <location>
        <position position="233"/>
    </location>
    <ligand>
        <name>Mg(2+)</name>
        <dbReference type="ChEBI" id="CHEBI:18420"/>
    </ligand>
</feature>
<dbReference type="InterPro" id="IPR018948">
    <property type="entry name" value="GTP-bd_TrmE_N"/>
</dbReference>
<dbReference type="InterPro" id="IPR006073">
    <property type="entry name" value="GTP-bd"/>
</dbReference>
<comment type="caution">
    <text evidence="13">The sequence shown here is derived from an EMBL/GenBank/DDBJ whole genome shotgun (WGS) entry which is preliminary data.</text>
</comment>
<dbReference type="NCBIfam" id="TIGR00231">
    <property type="entry name" value="small_GTP"/>
    <property type="match status" value="1"/>
</dbReference>
<evidence type="ECO:0000256" key="8">
    <source>
        <dbReference type="ARBA" id="ARBA00022958"/>
    </source>
</evidence>
<dbReference type="InterPro" id="IPR025867">
    <property type="entry name" value="MnmE_helical"/>
</dbReference>
<dbReference type="GO" id="GO:0030488">
    <property type="term" value="P:tRNA methylation"/>
    <property type="evidence" value="ECO:0007669"/>
    <property type="project" value="TreeGrafter"/>
</dbReference>
<comment type="similarity">
    <text evidence="1 10 11">Belongs to the TRAFAC class TrmE-Era-EngA-EngB-Septin-like GTPase superfamily. TrmE GTPase family.</text>
</comment>
<feature type="binding site" evidence="10">
    <location>
        <position position="229"/>
    </location>
    <ligand>
        <name>K(+)</name>
        <dbReference type="ChEBI" id="CHEBI:29103"/>
    </ligand>
</feature>
<dbReference type="EC" id="3.6.-.-" evidence="10"/>
<evidence type="ECO:0000256" key="1">
    <source>
        <dbReference type="ARBA" id="ARBA00011043"/>
    </source>
</evidence>
<keyword evidence="9 10" id="KW-0342">GTP-binding</keyword>
<dbReference type="FunFam" id="3.40.50.300:FF:000494">
    <property type="entry name" value="tRNA modification GTPase MnmE"/>
    <property type="match status" value="1"/>
</dbReference>
<evidence type="ECO:0000256" key="2">
    <source>
        <dbReference type="ARBA" id="ARBA00022490"/>
    </source>
</evidence>
<evidence type="ECO:0000256" key="6">
    <source>
        <dbReference type="ARBA" id="ARBA00022801"/>
    </source>
</evidence>
<keyword evidence="4 10" id="KW-0479">Metal-binding</keyword>
<evidence type="ECO:0000256" key="11">
    <source>
        <dbReference type="RuleBase" id="RU003313"/>
    </source>
</evidence>
<dbReference type="SUPFAM" id="SSF52540">
    <property type="entry name" value="P-loop containing nucleoside triphosphate hydrolases"/>
    <property type="match status" value="1"/>
</dbReference>
<keyword evidence="8 10" id="KW-0630">Potassium</keyword>
<dbReference type="NCBIfam" id="TIGR00450">
    <property type="entry name" value="mnmE_trmE_thdF"/>
    <property type="match status" value="1"/>
</dbReference>
<dbReference type="PROSITE" id="PS51709">
    <property type="entry name" value="G_TRME"/>
    <property type="match status" value="1"/>
</dbReference>
<dbReference type="SUPFAM" id="SSF103025">
    <property type="entry name" value="Folate-binding domain"/>
    <property type="match status" value="1"/>
</dbReference>
<evidence type="ECO:0000256" key="4">
    <source>
        <dbReference type="ARBA" id="ARBA00022723"/>
    </source>
</evidence>
<dbReference type="HAMAP" id="MF_00379">
    <property type="entry name" value="GTPase_MnmE"/>
    <property type="match status" value="1"/>
</dbReference>
<gene>
    <name evidence="10 13" type="primary">mnmE</name>
    <name evidence="10" type="synonym">trmE</name>
    <name evidence="13" type="ORF">IAA61_00385</name>
</gene>
<sequence>MYNNRTIAAVSTPPGIGGISVIRVSGNDAVSIVNRVFKGADLSAVPSHTVHYGHIVSREGRVIDEVLVTVMLAPKTFTRENVVEIGAHGGSAVTAAVLGAVIEAGAFPAEPGEFTKRAFMNGRMDLSQAEAVIDMINAKNELARRNAAAQLGGRLSDSIKNVRDSLIRLSARMQVLIDYPDEELEDITGEDIESECRSCRMRIEKLLSTADSGRIVREGIRTVIAGKPNVGKSSLLNRLSDEERAIVTDVAGTTRDVIEESVSVNGIPLLLFDTAGIRDTDDTVEKIGVERSKRYLDAADLVLVVLDSSVPPDENDIEVLKASEDKKRIILINKTDLQGAAAGYDSALFGSSPAVEISAVTGEGMDELGNEIERLCRLDELDTENGAVITNMRHKAALAAARDALKNAENAARAGMPADIVSIDISEAEDHLGEITGETVSESVVSEIFANFCVGK</sequence>
<feature type="binding site" evidence="10">
    <location>
        <position position="84"/>
    </location>
    <ligand>
        <name>(6S)-5-formyl-5,6,7,8-tetrahydrofolate</name>
        <dbReference type="ChEBI" id="CHEBI:57457"/>
    </ligand>
</feature>
<keyword evidence="2 10" id="KW-0963">Cytoplasm</keyword>
<feature type="binding site" evidence="10">
    <location>
        <begin position="248"/>
        <end position="254"/>
    </location>
    <ligand>
        <name>GTP</name>
        <dbReference type="ChEBI" id="CHEBI:37565"/>
    </ligand>
</feature>
<evidence type="ECO:0000259" key="12">
    <source>
        <dbReference type="PROSITE" id="PS51709"/>
    </source>
</evidence>
<dbReference type="Pfam" id="PF01926">
    <property type="entry name" value="MMR_HSR1"/>
    <property type="match status" value="1"/>
</dbReference>
<dbReference type="GO" id="GO:0046872">
    <property type="term" value="F:metal ion binding"/>
    <property type="evidence" value="ECO:0007669"/>
    <property type="project" value="UniProtKB-KW"/>
</dbReference>
<dbReference type="InterPro" id="IPR031168">
    <property type="entry name" value="G_TrmE"/>
</dbReference>
<dbReference type="PANTHER" id="PTHR42714:SF2">
    <property type="entry name" value="TRNA MODIFICATION GTPASE GTPBP3, MITOCHONDRIAL"/>
    <property type="match status" value="1"/>
</dbReference>
<dbReference type="InterPro" id="IPR027417">
    <property type="entry name" value="P-loop_NTPase"/>
</dbReference>
<keyword evidence="3 10" id="KW-0819">tRNA processing</keyword>
<dbReference type="CDD" id="cd14858">
    <property type="entry name" value="TrmE_N"/>
    <property type="match status" value="1"/>
</dbReference>
<dbReference type="Proteomes" id="UP000824109">
    <property type="component" value="Unassembled WGS sequence"/>
</dbReference>
<keyword evidence="5 10" id="KW-0547">Nucleotide-binding</keyword>
<dbReference type="GO" id="GO:0005829">
    <property type="term" value="C:cytosol"/>
    <property type="evidence" value="ECO:0007669"/>
    <property type="project" value="TreeGrafter"/>
</dbReference>
<dbReference type="Gene3D" id="1.20.120.430">
    <property type="entry name" value="tRNA modification GTPase MnmE domain 2"/>
    <property type="match status" value="1"/>
</dbReference>
<dbReference type="GO" id="GO:0002098">
    <property type="term" value="P:tRNA wobble uridine modification"/>
    <property type="evidence" value="ECO:0007669"/>
    <property type="project" value="TreeGrafter"/>
</dbReference>
<dbReference type="Gene3D" id="3.30.1360.120">
    <property type="entry name" value="Probable tRNA modification gtpase trme, domain 1"/>
    <property type="match status" value="1"/>
</dbReference>
<reference evidence="13" key="1">
    <citation type="submission" date="2020-10" db="EMBL/GenBank/DDBJ databases">
        <authorList>
            <person name="Gilroy R."/>
        </authorList>
    </citation>
    <scope>NUCLEOTIDE SEQUENCE</scope>
    <source>
        <strain evidence="13">USAMLcec3-3695</strain>
    </source>
</reference>
<evidence type="ECO:0000256" key="5">
    <source>
        <dbReference type="ARBA" id="ARBA00022741"/>
    </source>
</evidence>
<dbReference type="AlphaFoldDB" id="A0A9D1M9Q7"/>
<proteinExistence type="inferred from homology"/>
<feature type="binding site" evidence="10">
    <location>
        <position position="254"/>
    </location>
    <ligand>
        <name>Mg(2+)</name>
        <dbReference type="ChEBI" id="CHEBI:18420"/>
    </ligand>
</feature>
<organism evidence="13 14">
    <name type="scientific">Candidatus Ornithomonoglobus merdipullorum</name>
    <dbReference type="NCBI Taxonomy" id="2840895"/>
    <lineage>
        <taxon>Bacteria</taxon>
        <taxon>Bacillati</taxon>
        <taxon>Bacillota</taxon>
        <taxon>Clostridia</taxon>
        <taxon>Candidatus Ornithomonoglobus</taxon>
    </lineage>
</organism>
<evidence type="ECO:0000256" key="7">
    <source>
        <dbReference type="ARBA" id="ARBA00022842"/>
    </source>
</evidence>
<dbReference type="InterPro" id="IPR027266">
    <property type="entry name" value="TrmE/GcvT-like"/>
</dbReference>
<dbReference type="InterPro" id="IPR027368">
    <property type="entry name" value="MnmE_dom2"/>
</dbReference>
<keyword evidence="6 10" id="KW-0378">Hydrolase</keyword>
<comment type="function">
    <text evidence="10">Exhibits a very high intrinsic GTPase hydrolysis rate. Involved in the addition of a carboxymethylaminomethyl (cmnm) group at the wobble position (U34) of certain tRNAs, forming tRNA-cmnm(5)s(2)U34.</text>
</comment>
<dbReference type="Gene3D" id="3.40.50.300">
    <property type="entry name" value="P-loop containing nucleotide triphosphate hydrolases"/>
    <property type="match status" value="1"/>
</dbReference>
<feature type="binding site" evidence="10">
    <location>
        <position position="250"/>
    </location>
    <ligand>
        <name>K(+)</name>
        <dbReference type="ChEBI" id="CHEBI:29103"/>
    </ligand>
</feature>
<evidence type="ECO:0000256" key="10">
    <source>
        <dbReference type="HAMAP-Rule" id="MF_00379"/>
    </source>
</evidence>
<feature type="binding site" evidence="10">
    <location>
        <begin position="229"/>
        <end position="234"/>
    </location>
    <ligand>
        <name>GTP</name>
        <dbReference type="ChEBI" id="CHEBI:37565"/>
    </ligand>
</feature>
<evidence type="ECO:0000256" key="9">
    <source>
        <dbReference type="ARBA" id="ARBA00023134"/>
    </source>
</evidence>
<feature type="binding site" evidence="10">
    <location>
        <begin position="273"/>
        <end position="276"/>
    </location>
    <ligand>
        <name>GTP</name>
        <dbReference type="ChEBI" id="CHEBI:37565"/>
    </ligand>
</feature>
<feature type="binding site" evidence="10">
    <location>
        <position position="23"/>
    </location>
    <ligand>
        <name>(6S)-5-formyl-5,6,7,8-tetrahydrofolate</name>
        <dbReference type="ChEBI" id="CHEBI:57457"/>
    </ligand>
</feature>
<feature type="domain" description="TrmE-type G" evidence="12">
    <location>
        <begin position="219"/>
        <end position="377"/>
    </location>
</feature>
<dbReference type="InterPro" id="IPR005225">
    <property type="entry name" value="Small_GTP-bd"/>
</dbReference>
<comment type="cofactor">
    <cofactor evidence="10">
        <name>K(+)</name>
        <dbReference type="ChEBI" id="CHEBI:29103"/>
    </cofactor>
    <text evidence="10">Binds 1 potassium ion per subunit.</text>
</comment>
<name>A0A9D1M9Q7_9FIRM</name>
<dbReference type="GO" id="GO:0005525">
    <property type="term" value="F:GTP binding"/>
    <property type="evidence" value="ECO:0007669"/>
    <property type="project" value="UniProtKB-UniRule"/>
</dbReference>
<comment type="subunit">
    <text evidence="10">Homodimer. Heterotetramer of two MnmE and two MnmG subunits.</text>
</comment>